<sequence>MVCLITGAEQFDTRMRAAQKRKLLSGLKLFSGSISPNHDSWMLTLKVGSEVFYAGSIVRLGGYSD</sequence>
<name>A0A3M2VZX6_PSEYM</name>
<comment type="caution">
    <text evidence="1">The sequence shown here is derived from an EMBL/GenBank/DDBJ whole genome shotgun (WGS) entry which is preliminary data.</text>
</comment>
<feature type="non-terminal residue" evidence="1">
    <location>
        <position position="65"/>
    </location>
</feature>
<evidence type="ECO:0000313" key="1">
    <source>
        <dbReference type="EMBL" id="RML44754.1"/>
    </source>
</evidence>
<gene>
    <name evidence="1" type="ORF">APX70_100921</name>
</gene>
<organism evidence="1 2">
    <name type="scientific">Pseudomonas syringae pv. maculicola</name>
    <dbReference type="NCBI Taxonomy" id="59511"/>
    <lineage>
        <taxon>Bacteria</taxon>
        <taxon>Pseudomonadati</taxon>
        <taxon>Pseudomonadota</taxon>
        <taxon>Gammaproteobacteria</taxon>
        <taxon>Pseudomonadales</taxon>
        <taxon>Pseudomonadaceae</taxon>
        <taxon>Pseudomonas</taxon>
    </lineage>
</organism>
<evidence type="ECO:0000313" key="2">
    <source>
        <dbReference type="Proteomes" id="UP000282378"/>
    </source>
</evidence>
<accession>A0A3M2VZX6</accession>
<dbReference type="EMBL" id="RBNL01003768">
    <property type="protein sequence ID" value="RML44754.1"/>
    <property type="molecule type" value="Genomic_DNA"/>
</dbReference>
<protein>
    <submittedName>
        <fullName evidence="1">Alcohol dehydrogenase, zinc-containing</fullName>
    </submittedName>
</protein>
<dbReference type="AlphaFoldDB" id="A0A3M2VZX6"/>
<dbReference type="Proteomes" id="UP000282378">
    <property type="component" value="Unassembled WGS sequence"/>
</dbReference>
<reference evidence="1 2" key="1">
    <citation type="submission" date="2018-08" db="EMBL/GenBank/DDBJ databases">
        <title>Recombination of ecologically and evolutionarily significant loci maintains genetic cohesion in the Pseudomonas syringae species complex.</title>
        <authorList>
            <person name="Dillon M."/>
            <person name="Thakur S."/>
            <person name="Almeida R.N.D."/>
            <person name="Weir B.S."/>
            <person name="Guttman D.S."/>
        </authorList>
    </citation>
    <scope>NUCLEOTIDE SEQUENCE [LARGE SCALE GENOMIC DNA]</scope>
    <source>
        <strain evidence="1 2">88_10</strain>
    </source>
</reference>
<proteinExistence type="predicted"/>